<reference evidence="3 4" key="1">
    <citation type="submission" date="2023-11" db="EMBL/GenBank/DDBJ databases">
        <authorList>
            <person name="Okamura Y."/>
        </authorList>
    </citation>
    <scope>NUCLEOTIDE SEQUENCE [LARGE SCALE GENOMIC DNA]</scope>
</reference>
<dbReference type="EMBL" id="CAVLEF010000005">
    <property type="protein sequence ID" value="CAK1543742.1"/>
    <property type="molecule type" value="Genomic_DNA"/>
</dbReference>
<feature type="region of interest" description="Disordered" evidence="1">
    <location>
        <begin position="129"/>
        <end position="211"/>
    </location>
</feature>
<comment type="caution">
    <text evidence="3">The sequence shown here is derived from an EMBL/GenBank/DDBJ whole genome shotgun (WGS) entry which is preliminary data.</text>
</comment>
<feature type="region of interest" description="Disordered" evidence="1">
    <location>
        <begin position="269"/>
        <end position="304"/>
    </location>
</feature>
<sequence>MRSRLLCALLLLGLPHLDGKDPELPLCPTNIQFFPQNLPMHCRMPTAADLQNIQHLPNPTLPPFPPPFYQSPLPGPGMPVPGPGMPVPGPMPMPFPGAMPLPGGIPMPMPGLPGPAHKLPVIVMPFYSPDTSFKKPQRPPVRLDPRKKYRIRKRRPRKHRHLSTTDESSETDTSSNGVTDTSEDEGWWARRHGTSGRRTNKHREKRRRHQRQELLTPVLQYVTKDGYVIFEKKISRGEATDWLQVKAEDNVEATTYSKQEIDEFVDVEKEEVKHDKEKAEVRTERNSQKHHKRKKYKMSKKVEE</sequence>
<protein>
    <submittedName>
        <fullName evidence="3">Uncharacterized protein</fullName>
    </submittedName>
</protein>
<keyword evidence="4" id="KW-1185">Reference proteome</keyword>
<organism evidence="3 4">
    <name type="scientific">Leptosia nina</name>
    <dbReference type="NCBI Taxonomy" id="320188"/>
    <lineage>
        <taxon>Eukaryota</taxon>
        <taxon>Metazoa</taxon>
        <taxon>Ecdysozoa</taxon>
        <taxon>Arthropoda</taxon>
        <taxon>Hexapoda</taxon>
        <taxon>Insecta</taxon>
        <taxon>Pterygota</taxon>
        <taxon>Neoptera</taxon>
        <taxon>Endopterygota</taxon>
        <taxon>Lepidoptera</taxon>
        <taxon>Glossata</taxon>
        <taxon>Ditrysia</taxon>
        <taxon>Papilionoidea</taxon>
        <taxon>Pieridae</taxon>
        <taxon>Pierinae</taxon>
        <taxon>Leptosia</taxon>
    </lineage>
</organism>
<feature type="compositionally biased region" description="Basic residues" evidence="1">
    <location>
        <begin position="147"/>
        <end position="162"/>
    </location>
</feature>
<evidence type="ECO:0000256" key="1">
    <source>
        <dbReference type="SAM" id="MobiDB-lite"/>
    </source>
</evidence>
<feature type="compositionally biased region" description="Basic residues" evidence="1">
    <location>
        <begin position="288"/>
        <end position="304"/>
    </location>
</feature>
<evidence type="ECO:0000256" key="2">
    <source>
        <dbReference type="SAM" id="SignalP"/>
    </source>
</evidence>
<keyword evidence="2" id="KW-0732">Signal</keyword>
<feature type="chain" id="PRO_5043494453" evidence="2">
    <location>
        <begin position="20"/>
        <end position="304"/>
    </location>
</feature>
<gene>
    <name evidence="3" type="ORF">LNINA_LOCUS3539</name>
</gene>
<feature type="signal peptide" evidence="2">
    <location>
        <begin position="1"/>
        <end position="19"/>
    </location>
</feature>
<dbReference type="Proteomes" id="UP001497472">
    <property type="component" value="Unassembled WGS sequence"/>
</dbReference>
<name>A0AAV1J2N4_9NEOP</name>
<dbReference type="AlphaFoldDB" id="A0AAV1J2N4"/>
<feature type="compositionally biased region" description="Basic residues" evidence="1">
    <location>
        <begin position="189"/>
        <end position="210"/>
    </location>
</feature>
<proteinExistence type="predicted"/>
<feature type="compositionally biased region" description="Basic and acidic residues" evidence="1">
    <location>
        <begin position="269"/>
        <end position="287"/>
    </location>
</feature>
<accession>A0AAV1J2N4</accession>
<evidence type="ECO:0000313" key="3">
    <source>
        <dbReference type="EMBL" id="CAK1543742.1"/>
    </source>
</evidence>
<evidence type="ECO:0000313" key="4">
    <source>
        <dbReference type="Proteomes" id="UP001497472"/>
    </source>
</evidence>